<feature type="transmembrane region" description="Helical" evidence="2">
    <location>
        <begin position="114"/>
        <end position="140"/>
    </location>
</feature>
<dbReference type="AlphaFoldDB" id="A0AAV0BES0"/>
<dbReference type="EMBL" id="CALTRL010005706">
    <property type="protein sequence ID" value="CAH7685107.1"/>
    <property type="molecule type" value="Genomic_DNA"/>
</dbReference>
<keyword evidence="2" id="KW-0472">Membrane</keyword>
<feature type="compositionally biased region" description="Low complexity" evidence="1">
    <location>
        <begin position="426"/>
        <end position="457"/>
    </location>
</feature>
<sequence>MPYEPDLLFPPEFTSHLRRFSRHITTVQTRYLKDDQPHLLFGSSSHQPVSETIYPPSYDSYDLEICSLTDFRPNLLVSNIERIFLTVVPLWKAGLNEIQRITTWREPRRTALWAFIYSVCWINGVVLPGFILLLICLSIWPRKSSAILFPPEGTTSEVKEGNSSIQTEPTPLEEEFAQVAAATASAYVNDSEQPEIIPKGTNATVGESESENHGLPQNLKKGNILKSEKKSLTEQFKPIIYKYGGAIQNIAGAISDGHERGRNLFLQRFVPPPSTLRNSNHSVIDSSSSYISEFDPNLRLGLILIPILSLTLVLSSENLGRCVTLAIGIALFLLNPLQQRSQTVKDLLDINKGLLRGVPTDRAWILATLRNMNQRQKDGLDIAMKLLVKPESTPLPDRRAKKTKSQNTTTDLSPKDPIFSSFNFKSDSPSTNSFTDSSSSSSNSNLKSNNSTSSSGSKRNKILNFTKRFNQMTERGTQILNSSRPLTVEISDLLSQRQGKKRFLEEDQIDGEDLRIDRSISSQINGSIRRIFSLNADNYSDMTRGTEILPSGQEFSLTRFFCYYGNLPGYLTIHSPMMSNSIPKITFYSAIGKNLKVVKSIYDLPLNRIVGMRKTNLLDLFGVWLGIDGLEILERVSKKFEKDLNKKGVDIKMKDSYDSSNFNHHHNKEQDDDDDKNFIVKSRIFKNLKSRDEAFLRILVLKSWNSDEESGWITV</sequence>
<reference evidence="3" key="1">
    <citation type="submission" date="2022-06" db="EMBL/GenBank/DDBJ databases">
        <authorList>
            <consortium name="SYNGENTA / RWTH Aachen University"/>
        </authorList>
    </citation>
    <scope>NUCLEOTIDE SEQUENCE</scope>
</reference>
<keyword evidence="2" id="KW-1133">Transmembrane helix</keyword>
<comment type="caution">
    <text evidence="3">The sequence shown here is derived from an EMBL/GenBank/DDBJ whole genome shotgun (WGS) entry which is preliminary data.</text>
</comment>
<evidence type="ECO:0000313" key="4">
    <source>
        <dbReference type="Proteomes" id="UP001153365"/>
    </source>
</evidence>
<dbReference type="PANTHER" id="PTHR38694">
    <property type="entry name" value="CONSERVED EXPRESSED PROTEIN"/>
    <property type="match status" value="1"/>
</dbReference>
<evidence type="ECO:0008006" key="5">
    <source>
        <dbReference type="Google" id="ProtNLM"/>
    </source>
</evidence>
<evidence type="ECO:0000256" key="2">
    <source>
        <dbReference type="SAM" id="Phobius"/>
    </source>
</evidence>
<protein>
    <recommendedName>
        <fullName evidence="5">SUN domain-containing protein</fullName>
    </recommendedName>
</protein>
<proteinExistence type="predicted"/>
<gene>
    <name evidence="3" type="ORF">PPACK8108_LOCUS19579</name>
</gene>
<name>A0AAV0BES0_PHAPC</name>
<evidence type="ECO:0000313" key="3">
    <source>
        <dbReference type="EMBL" id="CAH7685107.1"/>
    </source>
</evidence>
<dbReference type="Proteomes" id="UP001153365">
    <property type="component" value="Unassembled WGS sequence"/>
</dbReference>
<dbReference type="Pfam" id="PF11696">
    <property type="entry name" value="DUF3292"/>
    <property type="match status" value="2"/>
</dbReference>
<organism evidence="3 4">
    <name type="scientific">Phakopsora pachyrhizi</name>
    <name type="common">Asian soybean rust disease fungus</name>
    <dbReference type="NCBI Taxonomy" id="170000"/>
    <lineage>
        <taxon>Eukaryota</taxon>
        <taxon>Fungi</taxon>
        <taxon>Dikarya</taxon>
        <taxon>Basidiomycota</taxon>
        <taxon>Pucciniomycotina</taxon>
        <taxon>Pucciniomycetes</taxon>
        <taxon>Pucciniales</taxon>
        <taxon>Phakopsoraceae</taxon>
        <taxon>Phakopsora</taxon>
    </lineage>
</organism>
<dbReference type="PANTHER" id="PTHR38694:SF1">
    <property type="entry name" value="PEROXIN DOMAIN-CONTAINING PROTEIN"/>
    <property type="match status" value="1"/>
</dbReference>
<evidence type="ECO:0000256" key="1">
    <source>
        <dbReference type="SAM" id="MobiDB-lite"/>
    </source>
</evidence>
<keyword evidence="2" id="KW-0812">Transmembrane</keyword>
<keyword evidence="4" id="KW-1185">Reference proteome</keyword>
<dbReference type="InterPro" id="IPR021709">
    <property type="entry name" value="DUF3292"/>
</dbReference>
<feature type="region of interest" description="Disordered" evidence="1">
    <location>
        <begin position="391"/>
        <end position="460"/>
    </location>
</feature>
<accession>A0AAV0BES0</accession>